<dbReference type="RefSeq" id="WP_254849820.1">
    <property type="nucleotide sequence ID" value="NZ_MUAU01000329.1"/>
</dbReference>
<evidence type="ECO:0000313" key="2">
    <source>
        <dbReference type="EMBL" id="OOR70876.1"/>
    </source>
</evidence>
<feature type="non-terminal residue" evidence="2">
    <location>
        <position position="1"/>
    </location>
</feature>
<gene>
    <name evidence="2" type="ORF">BLX06_34015</name>
</gene>
<sequence length="296" mass="34540">IDNWELANPMLSKPLSEYAEGLLETIKEEYEDLEDDPSNREEFMTKRMNLPVTDLERSVAKWEEIAATNRELPDLRGHECIGALDYASIRDFASCGLLFRSKGDYLWKSHSYARKEFVDKYYSYSKKQDAEIAGKKKFAPIREWEEQDLLTVVEGETIDPNTIVAWFVEMRNYYDIKKIIMDNYRADLLRTLFEDAGFEVEVIRNPRAIHGLLAPRIEVAFAHRQIVFGDNPLMRWYTNNVLVVIKKDGNKMYEKKEPVRRKTDGFQAFVHAMYRADEVRETDVGAALDLLNALNF</sequence>
<dbReference type="AlphaFoldDB" id="A0A9X6GCD2"/>
<protein>
    <submittedName>
        <fullName evidence="2">Terminase</fullName>
    </submittedName>
</protein>
<evidence type="ECO:0000259" key="1">
    <source>
        <dbReference type="Pfam" id="PF20441"/>
    </source>
</evidence>
<dbReference type="Proteomes" id="UP000190641">
    <property type="component" value="Unassembled WGS sequence"/>
</dbReference>
<dbReference type="Pfam" id="PF20441">
    <property type="entry name" value="TerL_nuclease"/>
    <property type="match status" value="1"/>
</dbReference>
<dbReference type="EMBL" id="MUAU01000329">
    <property type="protein sequence ID" value="OOR70876.1"/>
    <property type="molecule type" value="Genomic_DNA"/>
</dbReference>
<dbReference type="GO" id="GO:0004519">
    <property type="term" value="F:endonuclease activity"/>
    <property type="evidence" value="ECO:0007669"/>
    <property type="project" value="InterPro"/>
</dbReference>
<accession>A0A9X6GCD2</accession>
<comment type="caution">
    <text evidence="2">The sequence shown here is derived from an EMBL/GenBank/DDBJ whole genome shotgun (WGS) entry which is preliminary data.</text>
</comment>
<dbReference type="PANTHER" id="PTHR41287:SF1">
    <property type="entry name" value="PROTEIN YMFN"/>
    <property type="match status" value="1"/>
</dbReference>
<evidence type="ECO:0000313" key="3">
    <source>
        <dbReference type="Proteomes" id="UP000190641"/>
    </source>
</evidence>
<dbReference type="InterPro" id="IPR005021">
    <property type="entry name" value="Terminase_largesu-like"/>
</dbReference>
<feature type="domain" description="Terminase large subunit-like endonuclease" evidence="1">
    <location>
        <begin position="4"/>
        <end position="277"/>
    </location>
</feature>
<organism evidence="2 3">
    <name type="scientific">Bacillus cereus</name>
    <dbReference type="NCBI Taxonomy" id="1396"/>
    <lineage>
        <taxon>Bacteria</taxon>
        <taxon>Bacillati</taxon>
        <taxon>Bacillota</taxon>
        <taxon>Bacilli</taxon>
        <taxon>Bacillales</taxon>
        <taxon>Bacillaceae</taxon>
        <taxon>Bacillus</taxon>
        <taxon>Bacillus cereus group</taxon>
    </lineage>
</organism>
<proteinExistence type="predicted"/>
<reference evidence="2 3" key="1">
    <citation type="submission" date="2017-01" db="EMBL/GenBank/DDBJ databases">
        <title>Bacillus cereus isolates.</title>
        <authorList>
            <person name="Beno S.M."/>
        </authorList>
    </citation>
    <scope>NUCLEOTIDE SEQUENCE [LARGE SCALE GENOMIC DNA]</scope>
    <source>
        <strain evidence="2 3">FSL K6-1030</strain>
    </source>
</reference>
<dbReference type="PANTHER" id="PTHR41287">
    <property type="match status" value="1"/>
</dbReference>
<dbReference type="InterPro" id="IPR046462">
    <property type="entry name" value="TerL_nuclease"/>
</dbReference>
<name>A0A9X6GCD2_BACCE</name>